<evidence type="ECO:0000313" key="11">
    <source>
        <dbReference type="Proteomes" id="UP000606935"/>
    </source>
</evidence>
<dbReference type="SUPFAM" id="SSF55785">
    <property type="entry name" value="PYP-like sensor domain (PAS domain)"/>
    <property type="match status" value="1"/>
</dbReference>
<dbReference type="GO" id="GO:0004673">
    <property type="term" value="F:protein histidine kinase activity"/>
    <property type="evidence" value="ECO:0007669"/>
    <property type="project" value="UniProtKB-EC"/>
</dbReference>
<keyword evidence="7" id="KW-0902">Two-component regulatory system</keyword>
<gene>
    <name evidence="10" type="ORF">GCM10010982_16080</name>
</gene>
<dbReference type="PROSITE" id="PS50109">
    <property type="entry name" value="HIS_KIN"/>
    <property type="match status" value="1"/>
</dbReference>
<dbReference type="Gene3D" id="3.30.565.10">
    <property type="entry name" value="Histidine kinase-like ATPase, C-terminal domain"/>
    <property type="match status" value="1"/>
</dbReference>
<accession>A0A918DHZ1</accession>
<evidence type="ECO:0000256" key="3">
    <source>
        <dbReference type="ARBA" id="ARBA00022679"/>
    </source>
</evidence>
<sequence length="449" mass="50489">MAFKRFSLLLSLRITLIVLLALSSAWLLITPGYHATQILLLLMLAIGVWETTKFVGKTNAELKRFLDAVRYGEFTQRFDYHQFGSGFEQLGEAFTELMQRFLQEREQQEQQLRHFKAMVEHVPIPLISLHSDGRLSQWNNSARRLFGPTQVSKVDDLHQFGPELAEHWQKLQPGQRQLCSFDADGMPQQLLVFATEITLAGQREKLLSVLDIGSELDSAQLQAWQDLVRVLTHEIMNSITPVASLAATAAELSDDLSSKTIDLPIKQELDDIHDSIATVARRSHSLMQFVSSYRRLTRLPAPHRQTVDLATLFSQLQHMACQDWADKGLVLHQQIQPEGLSVNADQHMLEQVLLNLLKNAEQALQEKRQGQVWLKATTNRRGHVVIEVADDGPGISAEQLDKIFVPFFTTKRDGSGVGLALTRQVMIAHGGQVKAVNRSEGGACFSLTF</sequence>
<dbReference type="InterPro" id="IPR005467">
    <property type="entry name" value="His_kinase_dom"/>
</dbReference>
<evidence type="ECO:0000256" key="1">
    <source>
        <dbReference type="ARBA" id="ARBA00000085"/>
    </source>
</evidence>
<evidence type="ECO:0000256" key="7">
    <source>
        <dbReference type="ARBA" id="ARBA00023012"/>
    </source>
</evidence>
<keyword evidence="5 10" id="KW-0418">Kinase</keyword>
<dbReference type="EC" id="2.7.13.3" evidence="2"/>
<evidence type="ECO:0000256" key="6">
    <source>
        <dbReference type="ARBA" id="ARBA00022840"/>
    </source>
</evidence>
<reference evidence="10" key="1">
    <citation type="journal article" date="2014" name="Int. J. Syst. Evol. Microbiol.">
        <title>Complete genome sequence of Corynebacterium casei LMG S-19264T (=DSM 44701T), isolated from a smear-ripened cheese.</title>
        <authorList>
            <consortium name="US DOE Joint Genome Institute (JGI-PGF)"/>
            <person name="Walter F."/>
            <person name="Albersmeier A."/>
            <person name="Kalinowski J."/>
            <person name="Ruckert C."/>
        </authorList>
    </citation>
    <scope>NUCLEOTIDE SEQUENCE</scope>
    <source>
        <strain evidence="10">CGMCC 1.7086</strain>
    </source>
</reference>
<evidence type="ECO:0000256" key="4">
    <source>
        <dbReference type="ARBA" id="ARBA00022741"/>
    </source>
</evidence>
<evidence type="ECO:0000259" key="9">
    <source>
        <dbReference type="PROSITE" id="PS50112"/>
    </source>
</evidence>
<reference evidence="10" key="2">
    <citation type="submission" date="2020-09" db="EMBL/GenBank/DDBJ databases">
        <authorList>
            <person name="Sun Q."/>
            <person name="Zhou Y."/>
        </authorList>
    </citation>
    <scope>NUCLEOTIDE SEQUENCE</scope>
    <source>
        <strain evidence="10">CGMCC 1.7086</strain>
    </source>
</reference>
<name>A0A918DHZ1_9ALTE</name>
<feature type="domain" description="Histidine kinase" evidence="8">
    <location>
        <begin position="230"/>
        <end position="449"/>
    </location>
</feature>
<dbReference type="RefSeq" id="WP_188692963.1">
    <property type="nucleotide sequence ID" value="NZ_BMLS01000002.1"/>
</dbReference>
<comment type="caution">
    <text evidence="10">The sequence shown here is derived from an EMBL/GenBank/DDBJ whole genome shotgun (WGS) entry which is preliminary data.</text>
</comment>
<evidence type="ECO:0000256" key="5">
    <source>
        <dbReference type="ARBA" id="ARBA00022777"/>
    </source>
</evidence>
<dbReference type="InterPro" id="IPR035965">
    <property type="entry name" value="PAS-like_dom_sf"/>
</dbReference>
<keyword evidence="3" id="KW-0808">Transferase</keyword>
<comment type="catalytic activity">
    <reaction evidence="1">
        <text>ATP + protein L-histidine = ADP + protein N-phospho-L-histidine.</text>
        <dbReference type="EC" id="2.7.13.3"/>
    </reaction>
</comment>
<dbReference type="SUPFAM" id="SSF55874">
    <property type="entry name" value="ATPase domain of HSP90 chaperone/DNA topoisomerase II/histidine kinase"/>
    <property type="match status" value="1"/>
</dbReference>
<dbReference type="EMBL" id="BMLS01000002">
    <property type="protein sequence ID" value="GGO68056.1"/>
    <property type="molecule type" value="Genomic_DNA"/>
</dbReference>
<proteinExistence type="predicted"/>
<dbReference type="SMART" id="SM00387">
    <property type="entry name" value="HATPase_c"/>
    <property type="match status" value="1"/>
</dbReference>
<protein>
    <recommendedName>
        <fullName evidence="2">histidine kinase</fullName>
        <ecNumber evidence="2">2.7.13.3</ecNumber>
    </recommendedName>
</protein>
<dbReference type="Proteomes" id="UP000606935">
    <property type="component" value="Unassembled WGS sequence"/>
</dbReference>
<dbReference type="PANTHER" id="PTHR43065">
    <property type="entry name" value="SENSOR HISTIDINE KINASE"/>
    <property type="match status" value="1"/>
</dbReference>
<dbReference type="AlphaFoldDB" id="A0A918DHZ1"/>
<keyword evidence="4" id="KW-0547">Nucleotide-binding</keyword>
<dbReference type="InterPro" id="IPR004358">
    <property type="entry name" value="Sig_transdc_His_kin-like_C"/>
</dbReference>
<feature type="domain" description="PAS" evidence="9">
    <location>
        <begin position="111"/>
        <end position="147"/>
    </location>
</feature>
<keyword evidence="11" id="KW-1185">Reference proteome</keyword>
<evidence type="ECO:0000313" key="10">
    <source>
        <dbReference type="EMBL" id="GGO68056.1"/>
    </source>
</evidence>
<dbReference type="PRINTS" id="PR00344">
    <property type="entry name" value="BCTRLSENSOR"/>
</dbReference>
<evidence type="ECO:0000259" key="8">
    <source>
        <dbReference type="PROSITE" id="PS50109"/>
    </source>
</evidence>
<organism evidence="10 11">
    <name type="scientific">Bowmanella pacifica</name>
    <dbReference type="NCBI Taxonomy" id="502051"/>
    <lineage>
        <taxon>Bacteria</taxon>
        <taxon>Pseudomonadati</taxon>
        <taxon>Pseudomonadota</taxon>
        <taxon>Gammaproteobacteria</taxon>
        <taxon>Alteromonadales</taxon>
        <taxon>Alteromonadaceae</taxon>
        <taxon>Bowmanella</taxon>
    </lineage>
</organism>
<dbReference type="InterPro" id="IPR036890">
    <property type="entry name" value="HATPase_C_sf"/>
</dbReference>
<dbReference type="PROSITE" id="PS50112">
    <property type="entry name" value="PAS"/>
    <property type="match status" value="1"/>
</dbReference>
<dbReference type="InterPro" id="IPR003594">
    <property type="entry name" value="HATPase_dom"/>
</dbReference>
<evidence type="ECO:0000256" key="2">
    <source>
        <dbReference type="ARBA" id="ARBA00012438"/>
    </source>
</evidence>
<dbReference type="GO" id="GO:0000160">
    <property type="term" value="P:phosphorelay signal transduction system"/>
    <property type="evidence" value="ECO:0007669"/>
    <property type="project" value="UniProtKB-KW"/>
</dbReference>
<keyword evidence="6" id="KW-0067">ATP-binding</keyword>
<dbReference type="InterPro" id="IPR000014">
    <property type="entry name" value="PAS"/>
</dbReference>
<dbReference type="Gene3D" id="3.30.450.20">
    <property type="entry name" value="PAS domain"/>
    <property type="match status" value="1"/>
</dbReference>
<dbReference type="PANTHER" id="PTHR43065:SF46">
    <property type="entry name" value="C4-DICARBOXYLATE TRANSPORT SENSOR PROTEIN DCTB"/>
    <property type="match status" value="1"/>
</dbReference>
<dbReference type="GO" id="GO:0005524">
    <property type="term" value="F:ATP binding"/>
    <property type="evidence" value="ECO:0007669"/>
    <property type="project" value="UniProtKB-KW"/>
</dbReference>
<dbReference type="Pfam" id="PF02518">
    <property type="entry name" value="HATPase_c"/>
    <property type="match status" value="1"/>
</dbReference>